<dbReference type="HOGENOM" id="CLU_2921712_0_0_6"/>
<dbReference type="InterPro" id="IPR029056">
    <property type="entry name" value="Ribokinase-like"/>
</dbReference>
<evidence type="ECO:0000259" key="1">
    <source>
        <dbReference type="PROSITE" id="PS51383"/>
    </source>
</evidence>
<feature type="domain" description="YjeF C-terminal" evidence="1">
    <location>
        <begin position="1"/>
        <end position="58"/>
    </location>
</feature>
<dbReference type="InterPro" id="IPR000631">
    <property type="entry name" value="CARKD"/>
</dbReference>
<gene>
    <name evidence="2" type="ordered locus">PXO_02085</name>
</gene>
<evidence type="ECO:0000313" key="2">
    <source>
        <dbReference type="EMBL" id="ACD60292.1"/>
    </source>
</evidence>
<dbReference type="KEGG" id="xop:PXO_02085"/>
<evidence type="ECO:0000313" key="3">
    <source>
        <dbReference type="Proteomes" id="UP000001740"/>
    </source>
</evidence>
<dbReference type="Gene3D" id="3.40.1190.20">
    <property type="match status" value="1"/>
</dbReference>
<sequence length="61" mass="6377">MAGLIAGFAAHGSDALTAALWGVFVHAAAGKQLSKRIGTVGFLAREIPYKVPGILDRLSRK</sequence>
<proteinExistence type="predicted"/>
<accession>A0A0K0GMN4</accession>
<dbReference type="AlphaFoldDB" id="A0A0K0GMN4"/>
<dbReference type="EMBL" id="CP000967">
    <property type="protein sequence ID" value="ACD60292.1"/>
    <property type="molecule type" value="Genomic_DNA"/>
</dbReference>
<dbReference type="eggNOG" id="COG0063">
    <property type="taxonomic scope" value="Bacteria"/>
</dbReference>
<reference evidence="2 3" key="1">
    <citation type="journal article" date="2008" name="BMC Genomics">
        <title>Genome sequence and rapid evolution of the rice pathogen Xanthomonas oryzae pv. oryzae PXO99A.</title>
        <authorList>
            <person name="Salzberg S.L."/>
            <person name="Sommer D.D."/>
            <person name="Schatz M.C."/>
            <person name="Phillippy A.M."/>
            <person name="Rabinowicz P.D."/>
            <person name="Tsuge S."/>
            <person name="Furutani A."/>
            <person name="Ochiai H."/>
            <person name="Delcher A.L."/>
            <person name="Kelley D."/>
            <person name="Madupu R."/>
            <person name="Puiu D."/>
            <person name="Radune D."/>
            <person name="Shumway M."/>
            <person name="Trapnell C."/>
            <person name="Aparna G."/>
            <person name="Jha G."/>
            <person name="Pandey A."/>
            <person name="Patil P.B."/>
            <person name="Ishihara H."/>
            <person name="Meyer D.F."/>
            <person name="Szurek B."/>
            <person name="Verdier V."/>
            <person name="Koebnik R."/>
            <person name="Dow J.M."/>
            <person name="Ryan R.P."/>
            <person name="Hirata H."/>
            <person name="Tsuyumu S."/>
            <person name="Won Lee S."/>
            <person name="Seo Y.S."/>
            <person name="Sriariyanum M."/>
            <person name="Ronald P.C."/>
            <person name="Sonti R.V."/>
            <person name="Van Sluys M.A."/>
            <person name="Leach J.E."/>
            <person name="White F.F."/>
            <person name="Bogdanove A.J."/>
        </authorList>
    </citation>
    <scope>NUCLEOTIDE SEQUENCE [LARGE SCALE GENOMIC DNA]</scope>
    <source>
        <strain evidence="2 3">PXO99A</strain>
    </source>
</reference>
<dbReference type="GO" id="GO:0016836">
    <property type="term" value="F:hydro-lyase activity"/>
    <property type="evidence" value="ECO:0007669"/>
    <property type="project" value="InterPro"/>
</dbReference>
<organism evidence="2 3">
    <name type="scientific">Xanthomonas oryzae pv. oryzae (strain PXO99A)</name>
    <dbReference type="NCBI Taxonomy" id="360094"/>
    <lineage>
        <taxon>Bacteria</taxon>
        <taxon>Pseudomonadati</taxon>
        <taxon>Pseudomonadota</taxon>
        <taxon>Gammaproteobacteria</taxon>
        <taxon>Lysobacterales</taxon>
        <taxon>Lysobacteraceae</taxon>
        <taxon>Xanthomonas</taxon>
    </lineage>
</organism>
<dbReference type="PROSITE" id="PS51383">
    <property type="entry name" value="YJEF_C_3"/>
    <property type="match status" value="1"/>
</dbReference>
<name>A0A0K0GMN4_XANOP</name>
<dbReference type="SUPFAM" id="SSF53613">
    <property type="entry name" value="Ribokinase-like"/>
    <property type="match status" value="1"/>
</dbReference>
<protein>
    <recommendedName>
        <fullName evidence="1">YjeF C-terminal domain-containing protein</fullName>
    </recommendedName>
</protein>
<dbReference type="Proteomes" id="UP000001740">
    <property type="component" value="Chromosome"/>
</dbReference>